<gene>
    <name evidence="1" type="ORF">THII_1932</name>
</gene>
<dbReference type="Proteomes" id="UP000031623">
    <property type="component" value="Chromosome"/>
</dbReference>
<evidence type="ECO:0000313" key="2">
    <source>
        <dbReference type="Proteomes" id="UP000031623"/>
    </source>
</evidence>
<dbReference type="OrthoDB" id="5623231at2"/>
<reference evidence="1 2" key="1">
    <citation type="journal article" date="2014" name="ISME J.">
        <title>Ecophysiology of Thioploca ingrica as revealed by the complete genome sequence supplemented with proteomic evidence.</title>
        <authorList>
            <person name="Kojima H."/>
            <person name="Ogura Y."/>
            <person name="Yamamoto N."/>
            <person name="Togashi T."/>
            <person name="Mori H."/>
            <person name="Watanabe T."/>
            <person name="Nemoto F."/>
            <person name="Kurokawa K."/>
            <person name="Hayashi T."/>
            <person name="Fukui M."/>
        </authorList>
    </citation>
    <scope>NUCLEOTIDE SEQUENCE [LARGE SCALE GENOMIC DNA]</scope>
</reference>
<dbReference type="SUPFAM" id="SSF53335">
    <property type="entry name" value="S-adenosyl-L-methionine-dependent methyltransferases"/>
    <property type="match status" value="1"/>
</dbReference>
<organism evidence="1 2">
    <name type="scientific">Thioploca ingrica</name>
    <dbReference type="NCBI Taxonomy" id="40754"/>
    <lineage>
        <taxon>Bacteria</taxon>
        <taxon>Pseudomonadati</taxon>
        <taxon>Pseudomonadota</taxon>
        <taxon>Gammaproteobacteria</taxon>
        <taxon>Thiotrichales</taxon>
        <taxon>Thiotrichaceae</taxon>
        <taxon>Thioploca</taxon>
    </lineage>
</organism>
<dbReference type="CDD" id="cd02440">
    <property type="entry name" value="AdoMet_MTases"/>
    <property type="match status" value="1"/>
</dbReference>
<dbReference type="KEGG" id="tig:THII_1932"/>
<dbReference type="HOGENOM" id="CLU_1133184_0_0_6"/>
<sequence>MLVEKVFTSLNSFVPPTDWQGTLFLLPQAAMHSIYHFIVDNRLRRCIELGTGFGATSCVMGAAVETLNGGRVITVDKYLHQPVNVKVLMQQVGLSEDSIEVVVDELGYNWYLPELIRQQTHDGVCQPLFDFCLLDGAHEWEPDALAFFLVARLLKPGGWIAIDDINYYFRIMPSWRETHGHYTDRELDTFQMKMVYELAVQQHPDFENFHLTHEGRIGWAQKKRQPLPASLTARLGLNKLLSRRK</sequence>
<dbReference type="AlphaFoldDB" id="A0A090AGD7"/>
<proteinExistence type="predicted"/>
<protein>
    <recommendedName>
        <fullName evidence="3">O-methyltransferase</fullName>
    </recommendedName>
</protein>
<evidence type="ECO:0000313" key="1">
    <source>
        <dbReference type="EMBL" id="BAP56229.1"/>
    </source>
</evidence>
<accession>A0A090AGD7</accession>
<name>A0A090AGD7_9GAMM</name>
<evidence type="ECO:0008006" key="3">
    <source>
        <dbReference type="Google" id="ProtNLM"/>
    </source>
</evidence>
<dbReference type="Gene3D" id="3.40.50.150">
    <property type="entry name" value="Vaccinia Virus protein VP39"/>
    <property type="match status" value="1"/>
</dbReference>
<dbReference type="InterPro" id="IPR029063">
    <property type="entry name" value="SAM-dependent_MTases_sf"/>
</dbReference>
<dbReference type="STRING" id="40754.THII_1932"/>
<keyword evidence="2" id="KW-1185">Reference proteome</keyword>
<dbReference type="Pfam" id="PF13578">
    <property type="entry name" value="Methyltransf_24"/>
    <property type="match status" value="1"/>
</dbReference>
<dbReference type="EMBL" id="AP014633">
    <property type="protein sequence ID" value="BAP56229.1"/>
    <property type="molecule type" value="Genomic_DNA"/>
</dbReference>